<keyword evidence="3" id="KW-0443">Lipid metabolism</keyword>
<dbReference type="AlphaFoldDB" id="I4G2N3"/>
<reference evidence="5 6" key="1">
    <citation type="submission" date="2012-04" db="EMBL/GenBank/DDBJ databases">
        <authorList>
            <person name="Genoscope - CEA"/>
        </authorList>
    </citation>
    <scope>NUCLEOTIDE SEQUENCE [LARGE SCALE GENOMIC DNA]</scope>
    <source>
        <strain evidence="5 6">9443</strain>
    </source>
</reference>
<dbReference type="EMBL" id="CAIJ01000233">
    <property type="protein sequence ID" value="CCI02194.1"/>
    <property type="molecule type" value="Genomic_DNA"/>
</dbReference>
<proteinExistence type="predicted"/>
<keyword evidence="1" id="KW-0378">Hydrolase</keyword>
<dbReference type="Proteomes" id="UP000003480">
    <property type="component" value="Unassembled WGS sequence"/>
</dbReference>
<dbReference type="InterPro" id="IPR010802">
    <property type="entry name" value="DUF1400"/>
</dbReference>
<accession>I4G2N3</accession>
<dbReference type="Pfam" id="PF07176">
    <property type="entry name" value="DUF1400"/>
    <property type="match status" value="1"/>
</dbReference>
<feature type="domain" description="DUF1400" evidence="4">
    <location>
        <begin position="53"/>
        <end position="176"/>
    </location>
</feature>
<dbReference type="PANTHER" id="PTHR10272">
    <property type="entry name" value="PLATELET-ACTIVATING FACTOR ACETYLHYDROLASE"/>
    <property type="match status" value="1"/>
</dbReference>
<evidence type="ECO:0000259" key="4">
    <source>
        <dbReference type="Pfam" id="PF07176"/>
    </source>
</evidence>
<name>I4G2N3_MICAE</name>
<dbReference type="HOGENOM" id="CLU_029435_0_0_3"/>
<dbReference type="PANTHER" id="PTHR10272:SF13">
    <property type="entry name" value="POLY(ETHYLENE TEREPHTHALATE) HYDROLASE"/>
    <property type="match status" value="1"/>
</dbReference>
<evidence type="ECO:0000313" key="6">
    <source>
        <dbReference type="Proteomes" id="UP000003480"/>
    </source>
</evidence>
<dbReference type="Pfam" id="PF07224">
    <property type="entry name" value="Chlorophyllase"/>
    <property type="match status" value="1"/>
</dbReference>
<dbReference type="GO" id="GO:0016042">
    <property type="term" value="P:lipid catabolic process"/>
    <property type="evidence" value="ECO:0007669"/>
    <property type="project" value="UniProtKB-KW"/>
</dbReference>
<comment type="caution">
    <text evidence="5">The sequence shown here is derived from an EMBL/GenBank/DDBJ whole genome shotgun (WGS) entry which is preliminary data.</text>
</comment>
<dbReference type="SUPFAM" id="SSF53474">
    <property type="entry name" value="alpha/beta-Hydrolases"/>
    <property type="match status" value="1"/>
</dbReference>
<dbReference type="InterPro" id="IPR029058">
    <property type="entry name" value="AB_hydrolase_fold"/>
</dbReference>
<sequence length="575" mass="64094">MRVVHLLSFTLAKNRMISHSLPGRFPRNNPTRRLRAFLLGLFAAGMTALPLKAAEEIEFVYTPLVFSVSVASLETFAKEGKIDANLKRFLARATPEAREQFREALLTKIDIDPVLLSRFFNSMMGADMLSRLGKSITIQGGINGKYALRGAIVSAAFEPGGLTLLNILKKLPNNIQLQGEEILGLAKALDYAVYVAEIFIKDMRLWTAEEAAAVKPAINYASLPDLRQRGSFQVKKEVWNLTDSSRNRSLYVDVYIPQTFRDGKTPVIIFSHGLASRPEDYAQAIEHLASYGFLVAAPQHPGSDIKYLQGMLAGYYRNIFDRDEFINRPKDISFVIDELARRNASQFQGKLNLTNVGVAGHSFGGYTAIAVAGASIDFDNLAKDCNRPYSGINIAILLECRALELPRQVYNFRDERVTAVFAANPVNRSIFGEKGLSKISIPVLMGSGSYDPAANPIFEQAIPFTWLKTPDKYLAMVEGQAHVNFTELDAGMQKTLESVVDITLPNQNLIEDYTGALLVAFFEVYIADNEKFRPFLLSSYAEYLSQGQKFKLDFITAASDEKLSQLIEKLRVHRQ</sequence>
<gene>
    <name evidence="5" type="ORF">MICAC_3080013</name>
</gene>
<evidence type="ECO:0000256" key="3">
    <source>
        <dbReference type="ARBA" id="ARBA00023098"/>
    </source>
</evidence>
<organism evidence="5 6">
    <name type="scientific">Microcystis aeruginosa PCC 9443</name>
    <dbReference type="NCBI Taxonomy" id="1160281"/>
    <lineage>
        <taxon>Bacteria</taxon>
        <taxon>Bacillati</taxon>
        <taxon>Cyanobacteriota</taxon>
        <taxon>Cyanophyceae</taxon>
        <taxon>Oscillatoriophycideae</taxon>
        <taxon>Chroococcales</taxon>
        <taxon>Microcystaceae</taxon>
        <taxon>Microcystis</taxon>
    </lineage>
</organism>
<dbReference type="InterPro" id="IPR017395">
    <property type="entry name" value="Chlorophyllase-like"/>
</dbReference>
<keyword evidence="2" id="KW-0442">Lipid degradation</keyword>
<protein>
    <recommendedName>
        <fullName evidence="4">DUF1400 domain-containing protein</fullName>
    </recommendedName>
</protein>
<dbReference type="Gene3D" id="3.40.50.1820">
    <property type="entry name" value="alpha/beta hydrolase"/>
    <property type="match status" value="1"/>
</dbReference>
<evidence type="ECO:0000313" key="5">
    <source>
        <dbReference type="EMBL" id="CCI02194.1"/>
    </source>
</evidence>
<dbReference type="GO" id="GO:0003847">
    <property type="term" value="F:1-alkyl-2-acetylglycerophosphocholine esterase activity"/>
    <property type="evidence" value="ECO:0007669"/>
    <property type="project" value="TreeGrafter"/>
</dbReference>
<evidence type="ECO:0000256" key="1">
    <source>
        <dbReference type="ARBA" id="ARBA00022801"/>
    </source>
</evidence>
<evidence type="ECO:0000256" key="2">
    <source>
        <dbReference type="ARBA" id="ARBA00022963"/>
    </source>
</evidence>